<protein>
    <submittedName>
        <fullName evidence="10">ATP-binding cassette, subfamily C, CydD</fullName>
    </submittedName>
</protein>
<dbReference type="Gene3D" id="1.20.1560.10">
    <property type="entry name" value="ABC transporter type 1, transmembrane domain"/>
    <property type="match status" value="1"/>
</dbReference>
<dbReference type="InterPro" id="IPR003439">
    <property type="entry name" value="ABC_transporter-like_ATP-bd"/>
</dbReference>
<dbReference type="GeneID" id="65344894"/>
<dbReference type="PROSITE" id="PS50893">
    <property type="entry name" value="ABC_TRANSPORTER_2"/>
    <property type="match status" value="1"/>
</dbReference>
<dbReference type="PANTHER" id="PTHR24221">
    <property type="entry name" value="ATP-BINDING CASSETTE SUB-FAMILY B"/>
    <property type="match status" value="1"/>
</dbReference>
<sequence>MKPFDPRLMRYAQATRSYLVLLVALGLGMTLLIGAQTYLIAAIISPLFYHQADLPELSKLVILLATVFIARAIVVYVQGAIGHRSAVRVISQLRLRVLRHAGDLGDRWLARGNTNEVVTLTTRGLDDLEDYFVHFLPELFLTATATPLLLVVVAYVDFLSALMIVLCLPLIPLFMILIGKMTASYSAKRLRSMERLGSQLLDLLGGLATLKGVGREQGPTKRVDDLGLSFAQRTMNTLYVAFLSGAALEFITTLTTALVAVSVGLRMVTGNVLLFEGLLVIMLTPEVLRPLREVGTQFHASANGVAAAERAFKILENEPYTHSGRQPVPPMSTTPIRFDDVSVLAPKRATVAPSSLTATIEPGTVTVIRGASGSGKTTTINVLLGLIPPSSGRVLLGDIPLSDIDRQQWWSHITWVPQRPALVPGTIADNLGADPQLPAVQYAASMTGFLDVVNALPAGWNTHIGQGGTGLSVGQRQRLALTKALISASQIVILDEPSAHLDAISEENVSAVIHELRGRGHTVIVIAHRAAMSELADNLIDVTSRSQITREAL</sequence>
<feature type="domain" description="ABC transmembrane type-1" evidence="9">
    <location>
        <begin position="20"/>
        <end position="303"/>
    </location>
</feature>
<dbReference type="InterPro" id="IPR003593">
    <property type="entry name" value="AAA+_ATPase"/>
</dbReference>
<dbReference type="SUPFAM" id="SSF90123">
    <property type="entry name" value="ABC transporter transmembrane region"/>
    <property type="match status" value="1"/>
</dbReference>
<dbReference type="Gene3D" id="3.40.50.300">
    <property type="entry name" value="P-loop containing nucleotide triphosphate hydrolases"/>
    <property type="match status" value="1"/>
</dbReference>
<organism evidence="10 11">
    <name type="scientific">Arcanobacterium phocae</name>
    <dbReference type="NCBI Taxonomy" id="131112"/>
    <lineage>
        <taxon>Bacteria</taxon>
        <taxon>Bacillati</taxon>
        <taxon>Actinomycetota</taxon>
        <taxon>Actinomycetes</taxon>
        <taxon>Actinomycetales</taxon>
        <taxon>Actinomycetaceae</taxon>
        <taxon>Arcanobacterium</taxon>
    </lineage>
</organism>
<dbReference type="InterPro" id="IPR011527">
    <property type="entry name" value="ABC1_TM_dom"/>
</dbReference>
<comment type="subcellular location">
    <subcellularLocation>
        <location evidence="1">Cell membrane</location>
        <topology evidence="1">Multi-pass membrane protein</topology>
    </subcellularLocation>
</comment>
<feature type="transmembrane region" description="Helical" evidence="7">
    <location>
        <begin position="60"/>
        <end position="81"/>
    </location>
</feature>
<evidence type="ECO:0000256" key="5">
    <source>
        <dbReference type="ARBA" id="ARBA00022989"/>
    </source>
</evidence>
<dbReference type="InterPro" id="IPR027417">
    <property type="entry name" value="P-loop_NTPase"/>
</dbReference>
<dbReference type="GO" id="GO:0016887">
    <property type="term" value="F:ATP hydrolysis activity"/>
    <property type="evidence" value="ECO:0007669"/>
    <property type="project" value="InterPro"/>
</dbReference>
<dbReference type="SMART" id="SM00382">
    <property type="entry name" value="AAA"/>
    <property type="match status" value="1"/>
</dbReference>
<dbReference type="PROSITE" id="PS50929">
    <property type="entry name" value="ABC_TM1F"/>
    <property type="match status" value="1"/>
</dbReference>
<evidence type="ECO:0000256" key="2">
    <source>
        <dbReference type="ARBA" id="ARBA00022692"/>
    </source>
</evidence>
<feature type="transmembrane region" description="Helical" evidence="7">
    <location>
        <begin position="161"/>
        <end position="183"/>
    </location>
</feature>
<dbReference type="InterPro" id="IPR014216">
    <property type="entry name" value="ABC_transptr_CydD"/>
</dbReference>
<dbReference type="RefSeq" id="WP_091280944.1">
    <property type="nucleotide sequence ID" value="NZ_LT629804.1"/>
</dbReference>
<dbReference type="CDD" id="cd03228">
    <property type="entry name" value="ABCC_MRP_Like"/>
    <property type="match status" value="1"/>
</dbReference>
<dbReference type="SUPFAM" id="SSF52540">
    <property type="entry name" value="P-loop containing nucleoside triphosphate hydrolases"/>
    <property type="match status" value="1"/>
</dbReference>
<keyword evidence="3" id="KW-0547">Nucleotide-binding</keyword>
<dbReference type="OrthoDB" id="9806127at2"/>
<dbReference type="Proteomes" id="UP000214355">
    <property type="component" value="Chromosome I"/>
</dbReference>
<keyword evidence="11" id="KW-1185">Reference proteome</keyword>
<dbReference type="InterPro" id="IPR039421">
    <property type="entry name" value="Type_1_exporter"/>
</dbReference>
<evidence type="ECO:0000256" key="1">
    <source>
        <dbReference type="ARBA" id="ARBA00004651"/>
    </source>
</evidence>
<evidence type="ECO:0000259" key="8">
    <source>
        <dbReference type="PROSITE" id="PS50893"/>
    </source>
</evidence>
<feature type="domain" description="ABC transporter" evidence="8">
    <location>
        <begin position="336"/>
        <end position="553"/>
    </location>
</feature>
<dbReference type="Pfam" id="PF00005">
    <property type="entry name" value="ABC_tran"/>
    <property type="match status" value="1"/>
</dbReference>
<dbReference type="CDD" id="cd18584">
    <property type="entry name" value="ABC_6TM_AarD_CydD"/>
    <property type="match status" value="1"/>
</dbReference>
<evidence type="ECO:0000256" key="3">
    <source>
        <dbReference type="ARBA" id="ARBA00022741"/>
    </source>
</evidence>
<dbReference type="PANTHER" id="PTHR24221:SF590">
    <property type="entry name" value="COMPONENT LINKED WITH THE ASSEMBLY OF CYTOCHROME' TRANSPORT TRANSMEMBRANE ATP-BINDING PROTEIN ABC TRANSPORTER CYDD-RELATED"/>
    <property type="match status" value="1"/>
</dbReference>
<dbReference type="STRING" id="131112.SAMN04489737_1160"/>
<keyword evidence="5 7" id="KW-1133">Transmembrane helix</keyword>
<dbReference type="GO" id="GO:0042883">
    <property type="term" value="P:cysteine transport"/>
    <property type="evidence" value="ECO:0007669"/>
    <property type="project" value="InterPro"/>
</dbReference>
<dbReference type="InterPro" id="IPR036640">
    <property type="entry name" value="ABC1_TM_sf"/>
</dbReference>
<evidence type="ECO:0000256" key="4">
    <source>
        <dbReference type="ARBA" id="ARBA00022840"/>
    </source>
</evidence>
<keyword evidence="2 7" id="KW-0812">Transmembrane</keyword>
<dbReference type="GO" id="GO:0005886">
    <property type="term" value="C:plasma membrane"/>
    <property type="evidence" value="ECO:0007669"/>
    <property type="project" value="UniProtKB-SubCell"/>
</dbReference>
<dbReference type="Pfam" id="PF00664">
    <property type="entry name" value="ABC_membrane"/>
    <property type="match status" value="1"/>
</dbReference>
<evidence type="ECO:0000313" key="11">
    <source>
        <dbReference type="Proteomes" id="UP000214355"/>
    </source>
</evidence>
<feature type="transmembrane region" description="Helical" evidence="7">
    <location>
        <begin position="20"/>
        <end position="48"/>
    </location>
</feature>
<evidence type="ECO:0000256" key="7">
    <source>
        <dbReference type="SAM" id="Phobius"/>
    </source>
</evidence>
<dbReference type="AlphaFoldDB" id="A0A1H2LHA5"/>
<evidence type="ECO:0000259" key="9">
    <source>
        <dbReference type="PROSITE" id="PS50929"/>
    </source>
</evidence>
<evidence type="ECO:0000313" key="10">
    <source>
        <dbReference type="EMBL" id="SDU80299.1"/>
    </source>
</evidence>
<feature type="transmembrane region" description="Helical" evidence="7">
    <location>
        <begin position="131"/>
        <end position="155"/>
    </location>
</feature>
<evidence type="ECO:0000256" key="6">
    <source>
        <dbReference type="ARBA" id="ARBA00023136"/>
    </source>
</evidence>
<dbReference type="NCBIfam" id="TIGR02857">
    <property type="entry name" value="CydD"/>
    <property type="match status" value="1"/>
</dbReference>
<accession>A0A1H2LHA5</accession>
<dbReference type="EMBL" id="LT629804">
    <property type="protein sequence ID" value="SDU80299.1"/>
    <property type="molecule type" value="Genomic_DNA"/>
</dbReference>
<gene>
    <name evidence="10" type="ORF">SAMN04489737_1160</name>
</gene>
<keyword evidence="4 10" id="KW-0067">ATP-binding</keyword>
<dbReference type="GO" id="GO:0140359">
    <property type="term" value="F:ABC-type transporter activity"/>
    <property type="evidence" value="ECO:0007669"/>
    <property type="project" value="InterPro"/>
</dbReference>
<dbReference type="GO" id="GO:0005524">
    <property type="term" value="F:ATP binding"/>
    <property type="evidence" value="ECO:0007669"/>
    <property type="project" value="UniProtKB-KW"/>
</dbReference>
<feature type="transmembrane region" description="Helical" evidence="7">
    <location>
        <begin position="238"/>
        <end position="261"/>
    </location>
</feature>
<name>A0A1H2LHA5_9ACTO</name>
<proteinExistence type="predicted"/>
<keyword evidence="6 7" id="KW-0472">Membrane</keyword>
<reference evidence="11" key="1">
    <citation type="submission" date="2016-10" db="EMBL/GenBank/DDBJ databases">
        <authorList>
            <person name="Varghese N."/>
            <person name="Submissions S."/>
        </authorList>
    </citation>
    <scope>NUCLEOTIDE SEQUENCE [LARGE SCALE GENOMIC DNA]</scope>
    <source>
        <strain evidence="11">DSM 10002</strain>
    </source>
</reference>